<dbReference type="InterPro" id="IPR051340">
    <property type="entry name" value="Haloalkane_dehalogenase"/>
</dbReference>
<reference evidence="4 5" key="1">
    <citation type="submission" date="2016-10" db="EMBL/GenBank/DDBJ databases">
        <authorList>
            <person name="de Groot N.N."/>
        </authorList>
    </citation>
    <scope>NUCLEOTIDE SEQUENCE [LARGE SCALE GENOMIC DNA]</scope>
    <source>
        <strain evidence="4 5">DSM 11457</strain>
    </source>
</reference>
<evidence type="ECO:0000313" key="4">
    <source>
        <dbReference type="EMBL" id="SEN03997.1"/>
    </source>
</evidence>
<protein>
    <submittedName>
        <fullName evidence="4">Pimeloyl-ACP methyl ester carboxylesterase</fullName>
    </submittedName>
</protein>
<dbReference type="EMBL" id="FOBO01000011">
    <property type="protein sequence ID" value="SEN03997.1"/>
    <property type="molecule type" value="Genomic_DNA"/>
</dbReference>
<dbReference type="Gene3D" id="3.40.50.1820">
    <property type="entry name" value="alpha/beta hydrolase"/>
    <property type="match status" value="1"/>
</dbReference>
<feature type="domain" description="AB hydrolase-1" evidence="3">
    <location>
        <begin position="67"/>
        <end position="311"/>
    </location>
</feature>
<organism evidence="4 5">
    <name type="scientific">Roseovarius tolerans</name>
    <dbReference type="NCBI Taxonomy" id="74031"/>
    <lineage>
        <taxon>Bacteria</taxon>
        <taxon>Pseudomonadati</taxon>
        <taxon>Pseudomonadota</taxon>
        <taxon>Alphaproteobacteria</taxon>
        <taxon>Rhodobacterales</taxon>
        <taxon>Roseobacteraceae</taxon>
        <taxon>Roseovarius</taxon>
    </lineage>
</organism>
<evidence type="ECO:0000256" key="2">
    <source>
        <dbReference type="SAM" id="SignalP"/>
    </source>
</evidence>
<sequence>MSTIHLSAVSALLASTLMLSTSIPTTAIADSQLIAPDESLTRSRHRVENVDGINIAYREAGDPANETIVLLHGFPTSSHMFRDLIPVLAEDYHVLAPDYPGYGRSDAPALADFDYSFATFAELMNGFLEAKGEDRYALYLMDYGAPVGFRVFAENPDRVTGFVIQNGNAYEEGLREFWDPLKTYWANPTSENGNALRPTFEYEVTQWQYSHGVPEHSLELVSPDDAIHAQFGMDRPGNRDIQLQMFLDYGTNVPLYADWQKLFREHQPPALVVWGVGDHIFPVEGASPYARDLDTIETHLLDTGHFALETHRDFIAAEIIDFIASEVIE</sequence>
<dbReference type="PANTHER" id="PTHR42977">
    <property type="entry name" value="HYDROLASE-RELATED"/>
    <property type="match status" value="1"/>
</dbReference>
<gene>
    <name evidence="4" type="ORF">SAMN04488077_11152</name>
</gene>
<proteinExistence type="predicted"/>
<dbReference type="InterPro" id="IPR029058">
    <property type="entry name" value="AB_hydrolase_fold"/>
</dbReference>
<accession>A0A1H8DBY7</accession>
<dbReference type="GO" id="GO:0004301">
    <property type="term" value="F:epoxide hydrolase activity"/>
    <property type="evidence" value="ECO:0007669"/>
    <property type="project" value="TreeGrafter"/>
</dbReference>
<feature type="chain" id="PRO_5010377893" evidence="2">
    <location>
        <begin position="30"/>
        <end position="329"/>
    </location>
</feature>
<dbReference type="InterPro" id="IPR000073">
    <property type="entry name" value="AB_hydrolase_1"/>
</dbReference>
<keyword evidence="1" id="KW-0378">Hydrolase</keyword>
<evidence type="ECO:0000313" key="5">
    <source>
        <dbReference type="Proteomes" id="UP000182160"/>
    </source>
</evidence>
<dbReference type="PRINTS" id="PR00111">
    <property type="entry name" value="ABHYDROLASE"/>
</dbReference>
<dbReference type="Pfam" id="PF00561">
    <property type="entry name" value="Abhydrolase_1"/>
    <property type="match status" value="1"/>
</dbReference>
<evidence type="ECO:0000256" key="1">
    <source>
        <dbReference type="ARBA" id="ARBA00022801"/>
    </source>
</evidence>
<feature type="signal peptide" evidence="2">
    <location>
        <begin position="1"/>
        <end position="29"/>
    </location>
</feature>
<dbReference type="AlphaFoldDB" id="A0A1H8DBY7"/>
<dbReference type="PANTHER" id="PTHR42977:SF3">
    <property type="entry name" value="AB HYDROLASE-1 DOMAIN-CONTAINING PROTEIN"/>
    <property type="match status" value="1"/>
</dbReference>
<dbReference type="SUPFAM" id="SSF53474">
    <property type="entry name" value="alpha/beta-Hydrolases"/>
    <property type="match status" value="1"/>
</dbReference>
<keyword evidence="2" id="KW-0732">Signal</keyword>
<name>A0A1H8DBY7_9RHOB</name>
<dbReference type="Proteomes" id="UP000182160">
    <property type="component" value="Unassembled WGS sequence"/>
</dbReference>
<evidence type="ECO:0000259" key="3">
    <source>
        <dbReference type="Pfam" id="PF00561"/>
    </source>
</evidence>